<dbReference type="InterPro" id="IPR013216">
    <property type="entry name" value="Methyltransf_11"/>
</dbReference>
<organism evidence="2 3">
    <name type="scientific">Rhodopseudomonas palustris</name>
    <dbReference type="NCBI Taxonomy" id="1076"/>
    <lineage>
        <taxon>Bacteria</taxon>
        <taxon>Pseudomonadati</taxon>
        <taxon>Pseudomonadota</taxon>
        <taxon>Alphaproteobacteria</taxon>
        <taxon>Hyphomicrobiales</taxon>
        <taxon>Nitrobacteraceae</taxon>
        <taxon>Rhodopseudomonas</taxon>
    </lineage>
</organism>
<dbReference type="InterPro" id="IPR029063">
    <property type="entry name" value="SAM-dependent_MTases_sf"/>
</dbReference>
<dbReference type="Proteomes" id="UP000248134">
    <property type="component" value="Unassembled WGS sequence"/>
</dbReference>
<sequence length="261" mass="29566">MALNNYTLKDEIRSYWSARAETFDNSPGHGIRSIGERDAWARLLGEHFEGSEVSEVLELASGTGEITAVLLSMGLAVTAIDLCEPMIAQAAAKHVNAQKRVKFHLGDAENTMMPDQRFDAVVSRHLVWTLPDPEAAFADWLRVLRPGGRVVIIDGDWVTAPKRTSALIARRIVGWLDRWGGTKSHSDEDTHQRILSQVYFRDGLRRDRLCAMLAEAGFENIRHGGLQSIWKEQLKTMSFKDRLSLGYWYWHYFIVSAQKPN</sequence>
<dbReference type="Pfam" id="PF08241">
    <property type="entry name" value="Methyltransf_11"/>
    <property type="match status" value="1"/>
</dbReference>
<reference evidence="2 3" key="1">
    <citation type="submission" date="2018-06" db="EMBL/GenBank/DDBJ databases">
        <title>Draft Whole-Genome Sequence of the purple photosynthetic bacterium Rhodospeudomonas palustris XCP.</title>
        <authorList>
            <person name="Rayyan A."/>
            <person name="Meyer T.E."/>
            <person name="Kyndt J.A."/>
        </authorList>
    </citation>
    <scope>NUCLEOTIDE SEQUENCE [LARGE SCALE GENOMIC DNA]</scope>
    <source>
        <strain evidence="2 3">XCP</strain>
    </source>
</reference>
<gene>
    <name evidence="2" type="ORF">DNX69_01565</name>
</gene>
<evidence type="ECO:0000313" key="2">
    <source>
        <dbReference type="EMBL" id="PZA13775.1"/>
    </source>
</evidence>
<dbReference type="PANTHER" id="PTHR43591:SF24">
    <property type="entry name" value="2-METHOXY-6-POLYPRENYL-1,4-BENZOQUINOL METHYLASE, MITOCHONDRIAL"/>
    <property type="match status" value="1"/>
</dbReference>
<dbReference type="AlphaFoldDB" id="A0A323UMB2"/>
<keyword evidence="2" id="KW-0489">Methyltransferase</keyword>
<proteinExistence type="predicted"/>
<dbReference type="SUPFAM" id="SSF53335">
    <property type="entry name" value="S-adenosyl-L-methionine-dependent methyltransferases"/>
    <property type="match status" value="1"/>
</dbReference>
<dbReference type="CDD" id="cd02440">
    <property type="entry name" value="AdoMet_MTases"/>
    <property type="match status" value="1"/>
</dbReference>
<dbReference type="GO" id="GO:0032259">
    <property type="term" value="P:methylation"/>
    <property type="evidence" value="ECO:0007669"/>
    <property type="project" value="UniProtKB-KW"/>
</dbReference>
<dbReference type="PANTHER" id="PTHR43591">
    <property type="entry name" value="METHYLTRANSFERASE"/>
    <property type="match status" value="1"/>
</dbReference>
<evidence type="ECO:0000313" key="3">
    <source>
        <dbReference type="Proteomes" id="UP000248134"/>
    </source>
</evidence>
<dbReference type="RefSeq" id="WP_110784273.1">
    <property type="nucleotide sequence ID" value="NZ_QKQS01000003.1"/>
</dbReference>
<dbReference type="Gene3D" id="3.40.50.150">
    <property type="entry name" value="Vaccinia Virus protein VP39"/>
    <property type="match status" value="1"/>
</dbReference>
<evidence type="ECO:0000259" key="1">
    <source>
        <dbReference type="Pfam" id="PF08241"/>
    </source>
</evidence>
<comment type="caution">
    <text evidence="2">The sequence shown here is derived from an EMBL/GenBank/DDBJ whole genome shotgun (WGS) entry which is preliminary data.</text>
</comment>
<feature type="domain" description="Methyltransferase type 11" evidence="1">
    <location>
        <begin position="57"/>
        <end position="152"/>
    </location>
</feature>
<dbReference type="EMBL" id="QKQS01000003">
    <property type="protein sequence ID" value="PZA13775.1"/>
    <property type="molecule type" value="Genomic_DNA"/>
</dbReference>
<protein>
    <submittedName>
        <fullName evidence="2">SAM-dependent methyltransferase</fullName>
    </submittedName>
</protein>
<accession>A0A323UMB2</accession>
<name>A0A323UMB2_RHOPL</name>
<dbReference type="GO" id="GO:0008757">
    <property type="term" value="F:S-adenosylmethionine-dependent methyltransferase activity"/>
    <property type="evidence" value="ECO:0007669"/>
    <property type="project" value="InterPro"/>
</dbReference>
<keyword evidence="2" id="KW-0808">Transferase</keyword>